<dbReference type="RefSeq" id="XP_025350502.1">
    <property type="nucleotide sequence ID" value="XM_025491799.1"/>
</dbReference>
<dbReference type="PANTHER" id="PTHR38694">
    <property type="entry name" value="CONSERVED EXPRESSED PROTEIN"/>
    <property type="match status" value="1"/>
</dbReference>
<feature type="compositionally biased region" description="Pro residues" evidence="1">
    <location>
        <begin position="517"/>
        <end position="527"/>
    </location>
</feature>
<dbReference type="Pfam" id="PF11696">
    <property type="entry name" value="DUF3292"/>
    <property type="match status" value="1"/>
</dbReference>
<dbReference type="Proteomes" id="UP000245942">
    <property type="component" value="Unassembled WGS sequence"/>
</dbReference>
<evidence type="ECO:0000256" key="1">
    <source>
        <dbReference type="SAM" id="MobiDB-lite"/>
    </source>
</evidence>
<dbReference type="STRING" id="1684307.A0A316UDU4"/>
<feature type="compositionally biased region" description="Polar residues" evidence="1">
    <location>
        <begin position="36"/>
        <end position="54"/>
    </location>
</feature>
<feature type="compositionally biased region" description="Basic and acidic residues" evidence="1">
    <location>
        <begin position="74"/>
        <end position="106"/>
    </location>
</feature>
<dbReference type="EMBL" id="KZ819322">
    <property type="protein sequence ID" value="PWN23342.1"/>
    <property type="molecule type" value="Genomic_DNA"/>
</dbReference>
<feature type="transmembrane region" description="Helical" evidence="2">
    <location>
        <begin position="424"/>
        <end position="446"/>
    </location>
</feature>
<dbReference type="GeneID" id="37013533"/>
<keyword evidence="2" id="KW-1133">Transmembrane helix</keyword>
<feature type="compositionally biased region" description="Basic and acidic residues" evidence="1">
    <location>
        <begin position="358"/>
        <end position="377"/>
    </location>
</feature>
<keyword evidence="4" id="KW-1185">Reference proteome</keyword>
<dbReference type="OrthoDB" id="1708389at2759"/>
<evidence type="ECO:0000313" key="4">
    <source>
        <dbReference type="Proteomes" id="UP000245942"/>
    </source>
</evidence>
<dbReference type="InterPro" id="IPR021709">
    <property type="entry name" value="DUF3292"/>
</dbReference>
<dbReference type="PANTHER" id="PTHR38694:SF1">
    <property type="entry name" value="PEROXIN DOMAIN-CONTAINING PROTEIN"/>
    <property type="match status" value="1"/>
</dbReference>
<keyword evidence="2" id="KW-0472">Membrane</keyword>
<name>A0A316UDU4_9BASI</name>
<reference evidence="3 4" key="1">
    <citation type="journal article" date="2018" name="Mol. Biol. Evol.">
        <title>Broad Genomic Sampling Reveals a Smut Pathogenic Ancestry of the Fungal Clade Ustilaginomycotina.</title>
        <authorList>
            <person name="Kijpornyongpan T."/>
            <person name="Mondo S.J."/>
            <person name="Barry K."/>
            <person name="Sandor L."/>
            <person name="Lee J."/>
            <person name="Lipzen A."/>
            <person name="Pangilinan J."/>
            <person name="LaButti K."/>
            <person name="Hainaut M."/>
            <person name="Henrissat B."/>
            <person name="Grigoriev I.V."/>
            <person name="Spatafora J.W."/>
            <person name="Aime M.C."/>
        </authorList>
    </citation>
    <scope>NUCLEOTIDE SEQUENCE [LARGE SCALE GENOMIC DNA]</scope>
    <source>
        <strain evidence="3 4">MCA 4718</strain>
    </source>
</reference>
<feature type="transmembrane region" description="Helical" evidence="2">
    <location>
        <begin position="194"/>
        <end position="210"/>
    </location>
</feature>
<protein>
    <submittedName>
        <fullName evidence="3">Uncharacterized protein</fullName>
    </submittedName>
</protein>
<evidence type="ECO:0000256" key="2">
    <source>
        <dbReference type="SAM" id="Phobius"/>
    </source>
</evidence>
<feature type="region of interest" description="Disordered" evidence="1">
    <location>
        <begin position="516"/>
        <end position="583"/>
    </location>
</feature>
<feature type="region of interest" description="Disordered" evidence="1">
    <location>
        <begin position="273"/>
        <end position="295"/>
    </location>
</feature>
<dbReference type="AlphaFoldDB" id="A0A316UDU4"/>
<accession>A0A316UDU4</accession>
<organism evidence="3 4">
    <name type="scientific">Pseudomicrostroma glucosiphilum</name>
    <dbReference type="NCBI Taxonomy" id="1684307"/>
    <lineage>
        <taxon>Eukaryota</taxon>
        <taxon>Fungi</taxon>
        <taxon>Dikarya</taxon>
        <taxon>Basidiomycota</taxon>
        <taxon>Ustilaginomycotina</taxon>
        <taxon>Exobasidiomycetes</taxon>
        <taxon>Microstromatales</taxon>
        <taxon>Microstromatales incertae sedis</taxon>
        <taxon>Pseudomicrostroma</taxon>
    </lineage>
</organism>
<proteinExistence type="predicted"/>
<feature type="region of interest" description="Disordered" evidence="1">
    <location>
        <begin position="30"/>
        <end position="120"/>
    </location>
</feature>
<feature type="region of interest" description="Disordered" evidence="1">
    <location>
        <begin position="321"/>
        <end position="377"/>
    </location>
</feature>
<sequence>MTTAATGEEQAGPAASQAPAGIVQRAADMGADAATSVANSGFAQSASNAVSSAGDSVANATARALGDSATTAHESGDHHEKDHGEIPKAHPNDVPDRMKDHPHLDHPPAVASGDEVRPAEPEIQDLGWSEDPKVPQPVIFGATNENVWVLVRRFNKQVYHVKALPHPPPGELDCNIADKDEFFPDKLRSTLERCYTTVGIGMISLFTHIARVRSWKETRRTALFAGIYFIAFIFGYLVTTFSAFLLLLFVSPRARTILFPPAPLAAISSKGTAQVPKSGHLGSTDSATGAAESYKGEAVEQEASNLVSSISSVAVSTAVGKGAPSVDDAHPDDIDEEDSEKGRATEEALPDPTQVAKKGAEAKSKAAGDPKLEKGDHTAGAVDHSVWTQLQPILHALEDVADTWERFGNALSPTPPFHQYRNRVFIAAALVLPIFLLSLFVTPWMVYHGTAFGIGFGFFGQPAFDAVKLSDARKWLDKNFPKWKEALQLRNSLLKGVPTNAQLTITLLRIAEAAKSPLPPPPPPIAAPKPEASQGNEMAGDVPPEYQQEMKEAVHEGRGDAAPKPDGSTTSAPDAATTKKKSGSKRSLLMGFFKGTVAGGTQGVLTANSAKAVVGSNVSKNRLGVVKKNLQQEARGDGPSSFKGRHKGKRGYVDVITTAATPCVVFEPEWGAHARAAQAAVDAVPTKGDEEGGTEADSAATKQTRSALQAALDVARPKAHFSVQIDEIVELRKIGGLGWKGKIIVGWALSSEIADGLEITTVTGERIRLTAMPRRDEVFNRLVSLGKQQWEMW</sequence>
<feature type="compositionally biased region" description="Basic and acidic residues" evidence="1">
    <location>
        <begin position="548"/>
        <end position="563"/>
    </location>
</feature>
<gene>
    <name evidence="3" type="ORF">BCV69DRAFT_280951</name>
</gene>
<feature type="transmembrane region" description="Helical" evidence="2">
    <location>
        <begin position="222"/>
        <end position="250"/>
    </location>
</feature>
<keyword evidence="2" id="KW-0812">Transmembrane</keyword>
<evidence type="ECO:0000313" key="3">
    <source>
        <dbReference type="EMBL" id="PWN23342.1"/>
    </source>
</evidence>